<organism evidence="1 2">
    <name type="scientific">Bauhinia variegata</name>
    <name type="common">Purple orchid tree</name>
    <name type="synonym">Phanera variegata</name>
    <dbReference type="NCBI Taxonomy" id="167791"/>
    <lineage>
        <taxon>Eukaryota</taxon>
        <taxon>Viridiplantae</taxon>
        <taxon>Streptophyta</taxon>
        <taxon>Embryophyta</taxon>
        <taxon>Tracheophyta</taxon>
        <taxon>Spermatophyta</taxon>
        <taxon>Magnoliopsida</taxon>
        <taxon>eudicotyledons</taxon>
        <taxon>Gunneridae</taxon>
        <taxon>Pentapetalae</taxon>
        <taxon>rosids</taxon>
        <taxon>fabids</taxon>
        <taxon>Fabales</taxon>
        <taxon>Fabaceae</taxon>
        <taxon>Cercidoideae</taxon>
        <taxon>Cercideae</taxon>
        <taxon>Bauhiniinae</taxon>
        <taxon>Bauhinia</taxon>
    </lineage>
</organism>
<proteinExistence type="predicted"/>
<evidence type="ECO:0000313" key="2">
    <source>
        <dbReference type="Proteomes" id="UP000828941"/>
    </source>
</evidence>
<accession>A0ACB9MJ76</accession>
<reference evidence="1 2" key="1">
    <citation type="journal article" date="2022" name="DNA Res.">
        <title>Chromosomal-level genome assembly of the orchid tree Bauhinia variegata (Leguminosae; Cercidoideae) supports the allotetraploid origin hypothesis of Bauhinia.</title>
        <authorList>
            <person name="Zhong Y."/>
            <person name="Chen Y."/>
            <person name="Zheng D."/>
            <person name="Pang J."/>
            <person name="Liu Y."/>
            <person name="Luo S."/>
            <person name="Meng S."/>
            <person name="Qian L."/>
            <person name="Wei D."/>
            <person name="Dai S."/>
            <person name="Zhou R."/>
        </authorList>
    </citation>
    <scope>NUCLEOTIDE SEQUENCE [LARGE SCALE GENOMIC DNA]</scope>
    <source>
        <strain evidence="1">BV-YZ2020</strain>
    </source>
</reference>
<sequence length="90" mass="10641">MEWDKRFRRVIVESDSVLVQLINNNRIGSLLTDFLWLRILELMDRRWEVEVVHTMREGNMSADWLANYRVGRDIGLETLDTPLVELVGIL</sequence>
<protein>
    <submittedName>
        <fullName evidence="1">Uncharacterized protein</fullName>
    </submittedName>
</protein>
<evidence type="ECO:0000313" key="1">
    <source>
        <dbReference type="EMBL" id="KAI4324097.1"/>
    </source>
</evidence>
<dbReference type="Proteomes" id="UP000828941">
    <property type="component" value="Chromosome 9"/>
</dbReference>
<gene>
    <name evidence="1" type="ORF">L6164_023661</name>
</gene>
<dbReference type="EMBL" id="CM039434">
    <property type="protein sequence ID" value="KAI4324097.1"/>
    <property type="molecule type" value="Genomic_DNA"/>
</dbReference>
<comment type="caution">
    <text evidence="1">The sequence shown here is derived from an EMBL/GenBank/DDBJ whole genome shotgun (WGS) entry which is preliminary data.</text>
</comment>
<keyword evidence="2" id="KW-1185">Reference proteome</keyword>
<name>A0ACB9MJ76_BAUVA</name>